<dbReference type="InterPro" id="IPR006076">
    <property type="entry name" value="FAD-dep_OxRdtase"/>
</dbReference>
<dbReference type="RefSeq" id="WP_109810193.1">
    <property type="nucleotide sequence ID" value="NZ_QGKU01000010.1"/>
</dbReference>
<dbReference type="Pfam" id="PF01266">
    <property type="entry name" value="DAO"/>
    <property type="match status" value="1"/>
</dbReference>
<protein>
    <submittedName>
        <fullName evidence="3">FAD-dependent oxidoreductase</fullName>
    </submittedName>
</protein>
<evidence type="ECO:0000256" key="1">
    <source>
        <dbReference type="ARBA" id="ARBA00023002"/>
    </source>
</evidence>
<reference evidence="3 4" key="1">
    <citation type="submission" date="2018-05" db="EMBL/GenBank/DDBJ databases">
        <title>Rhodobacteraceae gen. nov., sp. nov. isolated from sea water.</title>
        <authorList>
            <person name="Ren Y."/>
        </authorList>
    </citation>
    <scope>NUCLEOTIDE SEQUENCE [LARGE SCALE GENOMIC DNA]</scope>
    <source>
        <strain evidence="3 4">TG-679</strain>
    </source>
</reference>
<dbReference type="PANTHER" id="PTHR13847">
    <property type="entry name" value="SARCOSINE DEHYDROGENASE-RELATED"/>
    <property type="match status" value="1"/>
</dbReference>
<evidence type="ECO:0000259" key="2">
    <source>
        <dbReference type="Pfam" id="PF01266"/>
    </source>
</evidence>
<dbReference type="SUPFAM" id="SSF51905">
    <property type="entry name" value="FAD/NAD(P)-binding domain"/>
    <property type="match status" value="1"/>
</dbReference>
<dbReference type="InterPro" id="IPR036188">
    <property type="entry name" value="FAD/NAD-bd_sf"/>
</dbReference>
<dbReference type="Gene3D" id="3.50.50.60">
    <property type="entry name" value="FAD/NAD(P)-binding domain"/>
    <property type="match status" value="1"/>
</dbReference>
<dbReference type="GO" id="GO:0005737">
    <property type="term" value="C:cytoplasm"/>
    <property type="evidence" value="ECO:0007669"/>
    <property type="project" value="TreeGrafter"/>
</dbReference>
<evidence type="ECO:0000313" key="4">
    <source>
        <dbReference type="Proteomes" id="UP000245680"/>
    </source>
</evidence>
<keyword evidence="4" id="KW-1185">Reference proteome</keyword>
<keyword evidence="1" id="KW-0560">Oxidoreductase</keyword>
<dbReference type="Gene3D" id="3.30.9.10">
    <property type="entry name" value="D-Amino Acid Oxidase, subunit A, domain 2"/>
    <property type="match status" value="1"/>
</dbReference>
<dbReference type="Proteomes" id="UP000245680">
    <property type="component" value="Unassembled WGS sequence"/>
</dbReference>
<evidence type="ECO:0000313" key="3">
    <source>
        <dbReference type="EMBL" id="PWR04208.1"/>
    </source>
</evidence>
<dbReference type="EMBL" id="QGKU01000010">
    <property type="protein sequence ID" value="PWR04208.1"/>
    <property type="molecule type" value="Genomic_DNA"/>
</dbReference>
<dbReference type="PANTHER" id="PTHR13847:SF281">
    <property type="entry name" value="FAD DEPENDENT OXIDOREDUCTASE DOMAIN-CONTAINING PROTEIN"/>
    <property type="match status" value="1"/>
</dbReference>
<gene>
    <name evidence="3" type="ORF">DKT77_02635</name>
</gene>
<organism evidence="3 4">
    <name type="scientific">Meridianimarinicoccus roseus</name>
    <dbReference type="NCBI Taxonomy" id="2072018"/>
    <lineage>
        <taxon>Bacteria</taxon>
        <taxon>Pseudomonadati</taxon>
        <taxon>Pseudomonadota</taxon>
        <taxon>Alphaproteobacteria</taxon>
        <taxon>Rhodobacterales</taxon>
        <taxon>Paracoccaceae</taxon>
        <taxon>Meridianimarinicoccus</taxon>
    </lineage>
</organism>
<comment type="caution">
    <text evidence="3">The sequence shown here is derived from an EMBL/GenBank/DDBJ whole genome shotgun (WGS) entry which is preliminary data.</text>
</comment>
<sequence>MNLLHANDRPGRYPPSLYAAARPLPAPSAPLTGALRADVCVIGGGYTGLSAALHLARRGYDVCLLEAQRLGFGASGRNGGQVGSGQRMDQRDLERLAGPDDARLLWQLAEDAKAEVRALIADHAIACDWRDGVAHLARSPQAAAHEAALADHLARHYGYTATEILDRDDAARETGARGFSGGVIDWGAGHLDPLAFVLGLAGAAREAGARLHECSEATSLARDGAHHVVTTAQGRVTADTLVLACNGYLGRLHGPTAARVMPINNFIVATDPLHAFPGVLPRGIAAADDKFVVNYWRRSADDRLVFGGGETYGYRFPADIAAMVRPLMERLYPQLAGIGIAHAWGGTLAITRSRLPHFAQPEPGLYTASGYSGHGVALATLAGRLIAEAVDGDAARFALMSRLPAPAFPGGPALRNPLLVLAMTWFALRDRLGF</sequence>
<dbReference type="AlphaFoldDB" id="A0A2V2LF16"/>
<accession>A0A2V2LF16</accession>
<dbReference type="GO" id="GO:0016491">
    <property type="term" value="F:oxidoreductase activity"/>
    <property type="evidence" value="ECO:0007669"/>
    <property type="project" value="UniProtKB-KW"/>
</dbReference>
<dbReference type="OrthoDB" id="9806601at2"/>
<proteinExistence type="predicted"/>
<feature type="domain" description="FAD dependent oxidoreductase" evidence="2">
    <location>
        <begin position="38"/>
        <end position="388"/>
    </location>
</feature>
<name>A0A2V2LF16_9RHOB</name>